<evidence type="ECO:0000313" key="2">
    <source>
        <dbReference type="Proteomes" id="UP000199382"/>
    </source>
</evidence>
<sequence>MTLRILFACEYSGTVGDAFTRAGHDVLTCDVLPTESAITPHHQGDVLPFLRERWDLVIAHPPCTYLANSGVRWRVERQEWAEVRAGAEFFTACLNANAYCVAVENPVHHKYAREIIGRGPDFTLQPWQHGDDERKRTCFWLRGGLSPLVPTSDLDGSTAEVRVHRMPPSADRQKERSRFFPGVAAAMANQWADQALFLKDLRS</sequence>
<reference evidence="1 2" key="1">
    <citation type="submission" date="2016-10" db="EMBL/GenBank/DDBJ databases">
        <authorList>
            <person name="de Groot N.N."/>
        </authorList>
    </citation>
    <scope>NUCLEOTIDE SEQUENCE [LARGE SCALE GENOMIC DNA]</scope>
    <source>
        <strain evidence="1 2">DSM 25294</strain>
    </source>
</reference>
<organism evidence="1 2">
    <name type="scientific">Aliiruegeria lutimaris</name>
    <dbReference type="NCBI Taxonomy" id="571298"/>
    <lineage>
        <taxon>Bacteria</taxon>
        <taxon>Pseudomonadati</taxon>
        <taxon>Pseudomonadota</taxon>
        <taxon>Alphaproteobacteria</taxon>
        <taxon>Rhodobacterales</taxon>
        <taxon>Roseobacteraceae</taxon>
        <taxon>Aliiruegeria</taxon>
    </lineage>
</organism>
<evidence type="ECO:0008006" key="3">
    <source>
        <dbReference type="Google" id="ProtNLM"/>
    </source>
</evidence>
<evidence type="ECO:0000313" key="1">
    <source>
        <dbReference type="EMBL" id="SDI43440.1"/>
    </source>
</evidence>
<dbReference type="Proteomes" id="UP000199382">
    <property type="component" value="Unassembled WGS sequence"/>
</dbReference>
<keyword evidence="2" id="KW-1185">Reference proteome</keyword>
<dbReference type="OrthoDB" id="9134166at2"/>
<dbReference type="AlphaFoldDB" id="A0A1G8KKM1"/>
<dbReference type="RefSeq" id="WP_093148574.1">
    <property type="nucleotide sequence ID" value="NZ_FNEK01000003.1"/>
</dbReference>
<accession>A0A1G8KKM1</accession>
<protein>
    <recommendedName>
        <fullName evidence="3">DNA (Cytosine-5)-methyltransferase 1</fullName>
    </recommendedName>
</protein>
<dbReference type="EMBL" id="FNEK01000003">
    <property type="protein sequence ID" value="SDI43440.1"/>
    <property type="molecule type" value="Genomic_DNA"/>
</dbReference>
<proteinExistence type="predicted"/>
<dbReference type="STRING" id="571298.SAMN04488026_10035"/>
<gene>
    <name evidence="1" type="ORF">SAMN04488026_10035</name>
</gene>
<name>A0A1G8KKM1_9RHOB</name>